<evidence type="ECO:0000256" key="2">
    <source>
        <dbReference type="ARBA" id="ARBA00012379"/>
    </source>
</evidence>
<proteinExistence type="inferred from homology"/>
<protein>
    <recommendedName>
        <fullName evidence="2">dUTP diphosphatase</fullName>
        <ecNumber evidence="2">3.6.1.23</ecNumber>
    </recommendedName>
</protein>
<dbReference type="AlphaFoldDB" id="A0A6C0HFI8"/>
<dbReference type="InterPro" id="IPR029054">
    <property type="entry name" value="dUTPase-like"/>
</dbReference>
<dbReference type="GO" id="GO:0046081">
    <property type="term" value="P:dUTP catabolic process"/>
    <property type="evidence" value="ECO:0007669"/>
    <property type="project" value="InterPro"/>
</dbReference>
<dbReference type="Gene3D" id="2.70.40.10">
    <property type="match status" value="1"/>
</dbReference>
<name>A0A6C0HFI8_9ZZZZ</name>
<reference evidence="6" key="1">
    <citation type="journal article" date="2020" name="Nature">
        <title>Giant virus diversity and host interactions through global metagenomics.</title>
        <authorList>
            <person name="Schulz F."/>
            <person name="Roux S."/>
            <person name="Paez-Espino D."/>
            <person name="Jungbluth S."/>
            <person name="Walsh D.A."/>
            <person name="Denef V.J."/>
            <person name="McMahon K.D."/>
            <person name="Konstantinidis K.T."/>
            <person name="Eloe-Fadrosh E.A."/>
            <person name="Kyrpides N.C."/>
            <person name="Woyke T."/>
        </authorList>
    </citation>
    <scope>NUCLEOTIDE SEQUENCE</scope>
    <source>
        <strain evidence="6">GVMAG-M-3300023179-92</strain>
    </source>
</reference>
<comment type="similarity">
    <text evidence="1">Belongs to the dUTPase family.</text>
</comment>
<dbReference type="GO" id="GO:0004170">
    <property type="term" value="F:dUTP diphosphatase activity"/>
    <property type="evidence" value="ECO:0007669"/>
    <property type="project" value="UniProtKB-EC"/>
</dbReference>
<keyword evidence="4" id="KW-0546">Nucleotide metabolism</keyword>
<dbReference type="Pfam" id="PF00692">
    <property type="entry name" value="dUTPase"/>
    <property type="match status" value="1"/>
</dbReference>
<dbReference type="InterPro" id="IPR033704">
    <property type="entry name" value="dUTPase_trimeric"/>
</dbReference>
<dbReference type="InterPro" id="IPR036157">
    <property type="entry name" value="dUTPase-like_sf"/>
</dbReference>
<dbReference type="EC" id="3.6.1.23" evidence="2"/>
<keyword evidence="3" id="KW-0378">Hydrolase</keyword>
<evidence type="ECO:0000256" key="3">
    <source>
        <dbReference type="ARBA" id="ARBA00022801"/>
    </source>
</evidence>
<evidence type="ECO:0000259" key="5">
    <source>
        <dbReference type="Pfam" id="PF00692"/>
    </source>
</evidence>
<organism evidence="6">
    <name type="scientific">viral metagenome</name>
    <dbReference type="NCBI Taxonomy" id="1070528"/>
    <lineage>
        <taxon>unclassified sequences</taxon>
        <taxon>metagenomes</taxon>
        <taxon>organismal metagenomes</taxon>
    </lineage>
</organism>
<dbReference type="CDD" id="cd07557">
    <property type="entry name" value="trimeric_dUTPase"/>
    <property type="match status" value="1"/>
</dbReference>
<accession>A0A6C0HFI8</accession>
<dbReference type="SUPFAM" id="SSF51283">
    <property type="entry name" value="dUTPase-like"/>
    <property type="match status" value="1"/>
</dbReference>
<dbReference type="GO" id="GO:0006226">
    <property type="term" value="P:dUMP biosynthetic process"/>
    <property type="evidence" value="ECO:0007669"/>
    <property type="project" value="InterPro"/>
</dbReference>
<evidence type="ECO:0000313" key="6">
    <source>
        <dbReference type="EMBL" id="QHT78793.1"/>
    </source>
</evidence>
<dbReference type="EMBL" id="MN739938">
    <property type="protein sequence ID" value="QHT78793.1"/>
    <property type="molecule type" value="Genomic_DNA"/>
</dbReference>
<evidence type="ECO:0000256" key="4">
    <source>
        <dbReference type="ARBA" id="ARBA00023080"/>
    </source>
</evidence>
<evidence type="ECO:0000256" key="1">
    <source>
        <dbReference type="ARBA" id="ARBA00006581"/>
    </source>
</evidence>
<dbReference type="InterPro" id="IPR008181">
    <property type="entry name" value="dUTPase"/>
</dbReference>
<feature type="domain" description="dUTPase-like" evidence="5">
    <location>
        <begin position="27"/>
        <end position="161"/>
    </location>
</feature>
<sequence length="162" mass="18107">MSVQYILRIQTDNEELKNMYKNRTNIDGDAGVDLYCPKDLVIVNGKKSNKIDLEIRCQMVDAFNNCIDFSYMLVPRSSIVKTPLRLANSIGIIDSGYRGNIMAFVDNIDDLIEDANYENYEIEKGDRLFQIVHPSLGGIKLELVDSLSSTKRGTGGFGSTGK</sequence>
<dbReference type="GO" id="GO:0000287">
    <property type="term" value="F:magnesium ion binding"/>
    <property type="evidence" value="ECO:0007669"/>
    <property type="project" value="InterPro"/>
</dbReference>
<dbReference type="PANTHER" id="PTHR11241">
    <property type="entry name" value="DEOXYURIDINE 5'-TRIPHOSPHATE NUCLEOTIDOHYDROLASE"/>
    <property type="match status" value="1"/>
</dbReference>
<dbReference type="PANTHER" id="PTHR11241:SF0">
    <property type="entry name" value="DEOXYURIDINE 5'-TRIPHOSPHATE NUCLEOTIDOHYDROLASE"/>
    <property type="match status" value="1"/>
</dbReference>